<feature type="chain" id="PRO_5042565708" evidence="1">
    <location>
        <begin position="22"/>
        <end position="74"/>
    </location>
</feature>
<evidence type="ECO:0000313" key="3">
    <source>
        <dbReference type="Proteomes" id="UP001223420"/>
    </source>
</evidence>
<name>A0AAJ1TJF4_9HYPH</name>
<dbReference type="EMBL" id="JAUSWL010000001">
    <property type="protein sequence ID" value="MDQ0541751.1"/>
    <property type="molecule type" value="Genomic_DNA"/>
</dbReference>
<keyword evidence="1" id="KW-0732">Signal</keyword>
<proteinExistence type="predicted"/>
<organism evidence="2 3">
    <name type="scientific">Methylobacterium brachiatum</name>
    <dbReference type="NCBI Taxonomy" id="269660"/>
    <lineage>
        <taxon>Bacteria</taxon>
        <taxon>Pseudomonadati</taxon>
        <taxon>Pseudomonadota</taxon>
        <taxon>Alphaproteobacteria</taxon>
        <taxon>Hyphomicrobiales</taxon>
        <taxon>Methylobacteriaceae</taxon>
        <taxon>Methylobacterium</taxon>
    </lineage>
</organism>
<dbReference type="Proteomes" id="UP001223420">
    <property type="component" value="Unassembled WGS sequence"/>
</dbReference>
<dbReference type="AlphaFoldDB" id="A0AAJ1TJF4"/>
<accession>A0AAJ1TJF4</accession>
<gene>
    <name evidence="2" type="ORF">QO001_000659</name>
</gene>
<comment type="caution">
    <text evidence="2">The sequence shown here is derived from an EMBL/GenBank/DDBJ whole genome shotgun (WGS) entry which is preliminary data.</text>
</comment>
<sequence length="74" mass="7926">MIRALTLLSLAALLSTSAAEARSARIHAKPQPNPAIKARESVLRDFDARMSRLDALMGLSPKASPRSRSAEAGR</sequence>
<reference evidence="2" key="1">
    <citation type="submission" date="2023-07" db="EMBL/GenBank/DDBJ databases">
        <title>Genomic Encyclopedia of Type Strains, Phase IV (KMG-IV): sequencing the most valuable type-strain genomes for metagenomic binning, comparative biology and taxonomic classification.</title>
        <authorList>
            <person name="Goeker M."/>
        </authorList>
    </citation>
    <scope>NUCLEOTIDE SEQUENCE</scope>
    <source>
        <strain evidence="2">DSM 19569</strain>
    </source>
</reference>
<evidence type="ECO:0000313" key="2">
    <source>
        <dbReference type="EMBL" id="MDQ0541751.1"/>
    </source>
</evidence>
<feature type="signal peptide" evidence="1">
    <location>
        <begin position="1"/>
        <end position="21"/>
    </location>
</feature>
<evidence type="ECO:0000256" key="1">
    <source>
        <dbReference type="SAM" id="SignalP"/>
    </source>
</evidence>
<protein>
    <submittedName>
        <fullName evidence="2">Uncharacterized protein</fullName>
    </submittedName>
</protein>